<organism evidence="2 3">
    <name type="scientific">Lachnoclostridium phytofermentans</name>
    <dbReference type="NCBI Taxonomy" id="66219"/>
    <lineage>
        <taxon>Bacteria</taxon>
        <taxon>Bacillati</taxon>
        <taxon>Bacillota</taxon>
        <taxon>Clostridia</taxon>
        <taxon>Lachnospirales</taxon>
        <taxon>Lachnospiraceae</taxon>
    </lineage>
</organism>
<feature type="domain" description="SNF2 N-terminal" evidence="1">
    <location>
        <begin position="153"/>
        <end position="268"/>
    </location>
</feature>
<accession>A0A3D2X8Q3</accession>
<dbReference type="InterPro" id="IPR038718">
    <property type="entry name" value="SNF2-like_sf"/>
</dbReference>
<dbReference type="Gene3D" id="3.40.50.10810">
    <property type="entry name" value="Tandem AAA-ATPase domain"/>
    <property type="match status" value="1"/>
</dbReference>
<gene>
    <name evidence="2" type="ORF">DHW61_11340</name>
</gene>
<dbReference type="InterPro" id="IPR027417">
    <property type="entry name" value="P-loop_NTPase"/>
</dbReference>
<evidence type="ECO:0000313" key="2">
    <source>
        <dbReference type="EMBL" id="HCL02983.1"/>
    </source>
</evidence>
<comment type="caution">
    <text evidence="2">The sequence shown here is derived from an EMBL/GenBank/DDBJ whole genome shotgun (WGS) entry which is preliminary data.</text>
</comment>
<sequence>MRVTIDYNKEINCIKIVPEDFKFTQLRGINSYIKIINGRIVSSQLIEVSLDGIDVNMVYGKVKRIFEEEFSCEIVSNIAAQEVFSNAEDEARRFSIFSERAKEIRDNRISETEFSDFCCILADTNFKRSLKTYQLLAAYHIAFSQNACNFSVPGSGKTSTVLAAYEYLRKTSNKEKRVDKLVVVGPLSAFIAWKIEFQECFGYEPNSLEIRGGINKKIVEQALLSTQSNFEILIISYGSIQGNYNLITYFLKHNKCMVVLDEAHRIKKV</sequence>
<dbReference type="AlphaFoldDB" id="A0A3D2X8Q3"/>
<dbReference type="InterPro" id="IPR000330">
    <property type="entry name" value="SNF2_N"/>
</dbReference>
<dbReference type="EMBL" id="DPVV01000376">
    <property type="protein sequence ID" value="HCL02983.1"/>
    <property type="molecule type" value="Genomic_DNA"/>
</dbReference>
<reference evidence="2 3" key="1">
    <citation type="journal article" date="2018" name="Nat. Biotechnol.">
        <title>A standardized bacterial taxonomy based on genome phylogeny substantially revises the tree of life.</title>
        <authorList>
            <person name="Parks D.H."/>
            <person name="Chuvochina M."/>
            <person name="Waite D.W."/>
            <person name="Rinke C."/>
            <person name="Skarshewski A."/>
            <person name="Chaumeil P.A."/>
            <person name="Hugenholtz P."/>
        </authorList>
    </citation>
    <scope>NUCLEOTIDE SEQUENCE [LARGE SCALE GENOMIC DNA]</scope>
    <source>
        <strain evidence="2">UBA11728</strain>
    </source>
</reference>
<feature type="non-terminal residue" evidence="2">
    <location>
        <position position="269"/>
    </location>
</feature>
<dbReference type="SUPFAM" id="SSF52540">
    <property type="entry name" value="P-loop containing nucleoside triphosphate hydrolases"/>
    <property type="match status" value="1"/>
</dbReference>
<dbReference type="Proteomes" id="UP000262969">
    <property type="component" value="Unassembled WGS sequence"/>
</dbReference>
<evidence type="ECO:0000313" key="3">
    <source>
        <dbReference type="Proteomes" id="UP000262969"/>
    </source>
</evidence>
<protein>
    <recommendedName>
        <fullName evidence="1">SNF2 N-terminal domain-containing protein</fullName>
    </recommendedName>
</protein>
<proteinExistence type="predicted"/>
<name>A0A3D2X8Q3_9FIRM</name>
<evidence type="ECO:0000259" key="1">
    <source>
        <dbReference type="Pfam" id="PF00176"/>
    </source>
</evidence>
<dbReference type="GO" id="GO:0005524">
    <property type="term" value="F:ATP binding"/>
    <property type="evidence" value="ECO:0007669"/>
    <property type="project" value="InterPro"/>
</dbReference>
<dbReference type="Pfam" id="PF00176">
    <property type="entry name" value="SNF2-rel_dom"/>
    <property type="match status" value="1"/>
</dbReference>